<dbReference type="InParanoid" id="Q9XVQ3"/>
<evidence type="ECO:0000313" key="3">
    <source>
        <dbReference type="WormBase" id="F15D3.5"/>
    </source>
</evidence>
<dbReference type="PaxDb" id="6239-F15D3.5"/>
<evidence type="ECO:0000313" key="1">
    <source>
        <dbReference type="EMBL" id="CAB02954.1"/>
    </source>
</evidence>
<dbReference type="STRING" id="6239.F15D3.5.1"/>
<accession>Q9XVQ3</accession>
<evidence type="ECO:0000313" key="2">
    <source>
        <dbReference type="Proteomes" id="UP000001940"/>
    </source>
</evidence>
<dbReference type="AGR" id="WB:WBGene00008855"/>
<sequence length="76" mass="8156">MSQPSGPPIGFSNPDYIPPKALDLLKPALTIRAPPEETGMLGELQEDVLQVLSLPCRHTNACLPACLQSLPILCSF</sequence>
<dbReference type="PIR" id="T20974">
    <property type="entry name" value="T20974"/>
</dbReference>
<dbReference type="GeneID" id="184527"/>
<dbReference type="HOGENOM" id="CLU_2656694_0_0_1"/>
<proteinExistence type="predicted"/>
<gene>
    <name evidence="1" type="ORF">CELE_F15D3.5</name>
    <name evidence="1 3" type="ORF">F15D3.5</name>
</gene>
<organism evidence="1 2">
    <name type="scientific">Caenorhabditis elegans</name>
    <dbReference type="NCBI Taxonomy" id="6239"/>
    <lineage>
        <taxon>Eukaryota</taxon>
        <taxon>Metazoa</taxon>
        <taxon>Ecdysozoa</taxon>
        <taxon>Nematoda</taxon>
        <taxon>Chromadorea</taxon>
        <taxon>Rhabditida</taxon>
        <taxon>Rhabditina</taxon>
        <taxon>Rhabditomorpha</taxon>
        <taxon>Rhabditoidea</taxon>
        <taxon>Rhabditidae</taxon>
        <taxon>Peloderinae</taxon>
        <taxon>Caenorhabditis</taxon>
    </lineage>
</organism>
<dbReference type="AlphaFoldDB" id="Q9XVQ3"/>
<dbReference type="WormBase" id="F15D3.5">
    <property type="protein sequence ID" value="CE15852"/>
    <property type="gene ID" value="WBGene00008855"/>
</dbReference>
<dbReference type="RefSeq" id="NP_492951.1">
    <property type="nucleotide sequence ID" value="NM_060550.1"/>
</dbReference>
<dbReference type="Proteomes" id="UP000001940">
    <property type="component" value="Chromosome I"/>
</dbReference>
<name>Q9XVQ3_CAEEL</name>
<keyword evidence="2" id="KW-1185">Reference proteome</keyword>
<dbReference type="CTD" id="184527"/>
<dbReference type="KEGG" id="cel:CELE_F15D3.5"/>
<dbReference type="UCSC" id="F15D3.5">
    <property type="organism name" value="c. elegans"/>
</dbReference>
<protein>
    <submittedName>
        <fullName evidence="1">Uncharacterized protein</fullName>
    </submittedName>
</protein>
<dbReference type="EMBL" id="BX284601">
    <property type="protein sequence ID" value="CAB02954.1"/>
    <property type="molecule type" value="Genomic_DNA"/>
</dbReference>
<reference evidence="1 2" key="1">
    <citation type="journal article" date="1998" name="Science">
        <title>Genome sequence of the nematode C. elegans: a platform for investigating biology.</title>
        <authorList>
            <consortium name="The C. elegans sequencing consortium"/>
            <person name="Sulson J.E."/>
            <person name="Waterston R."/>
        </authorList>
    </citation>
    <scope>NUCLEOTIDE SEQUENCE [LARGE SCALE GENOMIC DNA]</scope>
    <source>
        <strain evidence="1 2">Bristol N2</strain>
    </source>
</reference>